<accession>A0ABX2B4K4</accession>
<dbReference type="PROSITE" id="PS51257">
    <property type="entry name" value="PROKAR_LIPOPROTEIN"/>
    <property type="match status" value="1"/>
</dbReference>
<evidence type="ECO:0000313" key="3">
    <source>
        <dbReference type="Proteomes" id="UP000820977"/>
    </source>
</evidence>
<organism evidence="2 3">
    <name type="scientific">Xylanibacter caecicola</name>
    <dbReference type="NCBI Taxonomy" id="2736294"/>
    <lineage>
        <taxon>Bacteria</taxon>
        <taxon>Pseudomonadati</taxon>
        <taxon>Bacteroidota</taxon>
        <taxon>Bacteroidia</taxon>
        <taxon>Bacteroidales</taxon>
        <taxon>Prevotellaceae</taxon>
        <taxon>Xylanibacter</taxon>
    </lineage>
</organism>
<sequence>MKKQITLVIMALIISCSAEAQFIKKLEKALQKANSALNSVSGQTENRQGTNKIGYIKYQEEPSFVNSWGTMEFIKAVGNSENGAIQVIIRIKTKSGKHYSVKADKVNGPNGEQLVENRNWTRGEWTLKDAANGIYVSPVWVVPTTYQSLSHICVVTFLQDIWADIYNIPIEWQKPATSAASMPSISLKSFGNIRIGMKLRNVPKTMSGVYTRVQESGCGCDGTQYECYNGDNMVVNVTDGDGDDIVDEITVSKEGVKIEGTSIYIGMPLSSLRAVKGIKRLNNGSEYYKYGNYEIYLSENNTVYMVVIK</sequence>
<keyword evidence="1" id="KW-0732">Signal</keyword>
<keyword evidence="3" id="KW-1185">Reference proteome</keyword>
<gene>
    <name evidence="2" type="ORF">HPS54_11795</name>
</gene>
<proteinExistence type="predicted"/>
<feature type="signal peptide" evidence="1">
    <location>
        <begin position="1"/>
        <end position="20"/>
    </location>
</feature>
<dbReference type="EMBL" id="JABKKJ010000032">
    <property type="protein sequence ID" value="NPE26181.1"/>
    <property type="molecule type" value="Genomic_DNA"/>
</dbReference>
<name>A0ABX2B4K4_9BACT</name>
<feature type="chain" id="PRO_5047505189" evidence="1">
    <location>
        <begin position="21"/>
        <end position="309"/>
    </location>
</feature>
<dbReference type="RefSeq" id="WP_172345639.1">
    <property type="nucleotide sequence ID" value="NZ_CASYYZ010000030.1"/>
</dbReference>
<reference evidence="2 3" key="1">
    <citation type="submission" date="2020-05" db="EMBL/GenBank/DDBJ databases">
        <title>Distinct polysaccharide utilization as determinants for interspecies competition between intestinal Prevotella spp.</title>
        <authorList>
            <person name="Galvez E.J.C."/>
            <person name="Iljazovic A."/>
            <person name="Strowig T."/>
        </authorList>
    </citation>
    <scope>NUCLEOTIDE SEQUENCE [LARGE SCALE GENOMIC DNA]</scope>
    <source>
        <strain evidence="2 3">PCHR</strain>
    </source>
</reference>
<evidence type="ECO:0000313" key="2">
    <source>
        <dbReference type="EMBL" id="NPE26181.1"/>
    </source>
</evidence>
<evidence type="ECO:0000256" key="1">
    <source>
        <dbReference type="SAM" id="SignalP"/>
    </source>
</evidence>
<comment type="caution">
    <text evidence="2">The sequence shown here is derived from an EMBL/GenBank/DDBJ whole genome shotgun (WGS) entry which is preliminary data.</text>
</comment>
<protein>
    <submittedName>
        <fullName evidence="2">Uncharacterized protein</fullName>
    </submittedName>
</protein>
<dbReference type="Proteomes" id="UP000820977">
    <property type="component" value="Unassembled WGS sequence"/>
</dbReference>